<feature type="chain" id="PRO_5035986315" evidence="2">
    <location>
        <begin position="22"/>
        <end position="321"/>
    </location>
</feature>
<reference evidence="4" key="1">
    <citation type="submission" date="2013-10" db="EMBL/GenBank/DDBJ databases">
        <title>mRNA of Asian corn borer Ostrinia furnacalis Pyralididae Lepidoptera.</title>
        <authorList>
            <person name="Yang Z."/>
            <person name="Hu J."/>
        </authorList>
    </citation>
    <scope>NUCLEOTIDE SEQUENCE</scope>
</reference>
<gene>
    <name evidence="4" type="primary">IML3</name>
    <name evidence="5" type="synonym">IML10</name>
</gene>
<dbReference type="PROSITE" id="PS50041">
    <property type="entry name" value="C_TYPE_LECTIN_2"/>
    <property type="match status" value="2"/>
</dbReference>
<dbReference type="EMBL" id="MN453203">
    <property type="protein sequence ID" value="QHN63914.1"/>
    <property type="molecule type" value="Genomic_DNA"/>
</dbReference>
<evidence type="ECO:0000313" key="4">
    <source>
        <dbReference type="EMBL" id="AIR95999.1"/>
    </source>
</evidence>
<evidence type="ECO:0000256" key="1">
    <source>
        <dbReference type="ARBA" id="ARBA00023157"/>
    </source>
</evidence>
<dbReference type="InterPro" id="IPR001304">
    <property type="entry name" value="C-type_lectin-like"/>
</dbReference>
<organism evidence="4">
    <name type="scientific">Ostrinia furnacalis</name>
    <name type="common">Asian corn borer</name>
    <dbReference type="NCBI Taxonomy" id="93504"/>
    <lineage>
        <taxon>Eukaryota</taxon>
        <taxon>Metazoa</taxon>
        <taxon>Ecdysozoa</taxon>
        <taxon>Arthropoda</taxon>
        <taxon>Hexapoda</taxon>
        <taxon>Insecta</taxon>
        <taxon>Pterygota</taxon>
        <taxon>Neoptera</taxon>
        <taxon>Endopterygota</taxon>
        <taxon>Lepidoptera</taxon>
        <taxon>Glossata</taxon>
        <taxon>Ditrysia</taxon>
        <taxon>Pyraloidea</taxon>
        <taxon>Crambidae</taxon>
        <taxon>Pyraustinae</taxon>
        <taxon>Ostrinia</taxon>
    </lineage>
</organism>
<feature type="domain" description="C-type lectin" evidence="3">
    <location>
        <begin position="179"/>
        <end position="303"/>
    </location>
</feature>
<reference evidence="5" key="2">
    <citation type="journal article" date="2020" name="Insect Biochem. Mol. Biol.">
        <title>The C-type lectin IML-10 promotes hemocytic encapsulation by enhancing aggregation of hemocytes in the Asian corn borer Ostrinia furnacalis.</title>
        <authorList>
            <person name="Song Z.K."/>
            <person name="Tian M.L."/>
            <person name="Dong Y.P."/>
            <person name="Ren C.B."/>
            <person name="Du Y."/>
            <person name="Hu J."/>
        </authorList>
    </citation>
    <scope>NUCLEOTIDE SEQUENCE</scope>
</reference>
<proteinExistence type="evidence at transcript level"/>
<dbReference type="PROSITE" id="PS00615">
    <property type="entry name" value="C_TYPE_LECTIN_1"/>
    <property type="match status" value="2"/>
</dbReference>
<dbReference type="Gene3D" id="3.10.100.10">
    <property type="entry name" value="Mannose-Binding Protein A, subunit A"/>
    <property type="match status" value="2"/>
</dbReference>
<dbReference type="PANTHER" id="PTHR22803">
    <property type="entry name" value="MANNOSE, PHOSPHOLIPASE, LECTIN RECEPTOR RELATED"/>
    <property type="match status" value="1"/>
</dbReference>
<dbReference type="InterPro" id="IPR050111">
    <property type="entry name" value="C-type_lectin/snaclec_domain"/>
</dbReference>
<dbReference type="InterPro" id="IPR018378">
    <property type="entry name" value="C-type_lectin_CS"/>
</dbReference>
<feature type="domain" description="C-type lectin" evidence="3">
    <location>
        <begin position="42"/>
        <end position="155"/>
    </location>
</feature>
<evidence type="ECO:0000313" key="5">
    <source>
        <dbReference type="EMBL" id="QHN63913.1"/>
    </source>
</evidence>
<accession>A0A096ZGV2</accession>
<dbReference type="EMBL" id="KF752420">
    <property type="protein sequence ID" value="AIR95999.1"/>
    <property type="molecule type" value="mRNA"/>
</dbReference>
<dbReference type="SUPFAM" id="SSF56436">
    <property type="entry name" value="C-type lectin-like"/>
    <property type="match status" value="2"/>
</dbReference>
<dbReference type="InterPro" id="IPR016186">
    <property type="entry name" value="C-type_lectin-like/link_sf"/>
</dbReference>
<dbReference type="SMART" id="SM00034">
    <property type="entry name" value="CLECT"/>
    <property type="match status" value="2"/>
</dbReference>
<feature type="signal peptide" evidence="2">
    <location>
        <begin position="1"/>
        <end position="21"/>
    </location>
</feature>
<keyword evidence="1" id="KW-1015">Disulfide bond</keyword>
<protein>
    <submittedName>
        <fullName evidence="5">Immulectin-10</fullName>
    </submittedName>
    <submittedName>
        <fullName evidence="4">Immulectin-3</fullName>
    </submittedName>
</protein>
<dbReference type="InterPro" id="IPR016187">
    <property type="entry name" value="CTDL_fold"/>
</dbReference>
<sequence>MFRQTLFISLLFFLVVKISHSQREKKFFRKDYKYIEATESFYKIHTIHKTWQDAKDVCAMEGATFLVPEDQGEANAVLAFWNATQPYSWVYIGVSSLIVKGVFETVEGQPISDVYSNWGPGEPNDANGEEDCVILRRDGTLNDVNCVNKYPFVCKKTLDSLEWNIKCDMPNMDYVFNEALGKCYKFHLDPRTWREAYAVCSAESSYLAIIDSQAEADHLVKITAEAPKDDVQGDFLRGAVHLGFHKRKDGWKTIRGTKLENSGYSKWGNQQPDGGDNETCGTMFYNGHLNDLKCDHKCFFICEHDVGSLSNSLDFKFGDDE</sequence>
<evidence type="ECO:0000259" key="3">
    <source>
        <dbReference type="PROSITE" id="PS50041"/>
    </source>
</evidence>
<dbReference type="AlphaFoldDB" id="A0A096ZGV2"/>
<dbReference type="CDD" id="cd00037">
    <property type="entry name" value="CLECT"/>
    <property type="match status" value="1"/>
</dbReference>
<evidence type="ECO:0000256" key="2">
    <source>
        <dbReference type="SAM" id="SignalP"/>
    </source>
</evidence>
<keyword evidence="2" id="KW-0732">Signal</keyword>
<name>A0A096ZGV2_OSTFU</name>
<dbReference type="Pfam" id="PF00059">
    <property type="entry name" value="Lectin_C"/>
    <property type="match status" value="2"/>
</dbReference>
<dbReference type="EMBL" id="MN453202">
    <property type="protein sequence ID" value="QHN63913.1"/>
    <property type="molecule type" value="mRNA"/>
</dbReference>